<dbReference type="GO" id="GO:0006412">
    <property type="term" value="P:translation"/>
    <property type="evidence" value="ECO:0007669"/>
    <property type="project" value="UniProtKB-UniRule"/>
</dbReference>
<sequence length="110" mass="12083">MNIKTNDLVLITIGKDSGKTGKVEKVFGKTAQIIVSGRNIVKKHAKPSAKYPKGGIIDLPKPIDISNVRIICPKCNKITSAKISIIQDKKIRICKLCQENLDSIKGEDKK</sequence>
<dbReference type="Gene3D" id="2.30.30.30">
    <property type="match status" value="1"/>
</dbReference>
<dbReference type="GO" id="GO:0003735">
    <property type="term" value="F:structural constituent of ribosome"/>
    <property type="evidence" value="ECO:0007669"/>
    <property type="project" value="InterPro"/>
</dbReference>
<dbReference type="NCBIfam" id="TIGR01079">
    <property type="entry name" value="rplX_bact"/>
    <property type="match status" value="1"/>
</dbReference>
<feature type="domain" description="KOW" evidence="6">
    <location>
        <begin position="2"/>
        <end position="29"/>
    </location>
</feature>
<name>A0A554LM28_9BACT</name>
<dbReference type="HAMAP" id="MF_01326_B">
    <property type="entry name" value="Ribosomal_uL24_B"/>
    <property type="match status" value="1"/>
</dbReference>
<dbReference type="AlphaFoldDB" id="A0A554LM28"/>
<dbReference type="GO" id="GO:1990904">
    <property type="term" value="C:ribonucleoprotein complex"/>
    <property type="evidence" value="ECO:0007669"/>
    <property type="project" value="UniProtKB-KW"/>
</dbReference>
<dbReference type="InterPro" id="IPR003256">
    <property type="entry name" value="Ribosomal_uL24"/>
</dbReference>
<organism evidence="7 8">
    <name type="scientific">Candidatus Berkelbacteria bacterium Licking1014_85</name>
    <dbReference type="NCBI Taxonomy" id="2017148"/>
    <lineage>
        <taxon>Bacteria</taxon>
        <taxon>Candidatus Berkelbacteria</taxon>
    </lineage>
</organism>
<gene>
    <name evidence="5" type="primary">rplX</name>
    <name evidence="7" type="ORF">CEN91_81</name>
</gene>
<dbReference type="GO" id="GO:0005840">
    <property type="term" value="C:ribosome"/>
    <property type="evidence" value="ECO:0007669"/>
    <property type="project" value="UniProtKB-KW"/>
</dbReference>
<comment type="similarity">
    <text evidence="1 5">Belongs to the universal ribosomal protein uL24 family.</text>
</comment>
<keyword evidence="5" id="KW-0699">rRNA-binding</keyword>
<dbReference type="Pfam" id="PF00467">
    <property type="entry name" value="KOW"/>
    <property type="match status" value="1"/>
</dbReference>
<dbReference type="InterPro" id="IPR014722">
    <property type="entry name" value="Rib_uL2_dom2"/>
</dbReference>
<proteinExistence type="inferred from homology"/>
<comment type="function">
    <text evidence="5">One of two assembly initiator proteins, it binds directly to the 5'-end of the 23S rRNA, where it nucleates assembly of the 50S subunit.</text>
</comment>
<dbReference type="EMBL" id="VMGI01000007">
    <property type="protein sequence ID" value="TSC93912.1"/>
    <property type="molecule type" value="Genomic_DNA"/>
</dbReference>
<dbReference type="SUPFAM" id="SSF50104">
    <property type="entry name" value="Translation proteins SH3-like domain"/>
    <property type="match status" value="1"/>
</dbReference>
<evidence type="ECO:0000259" key="6">
    <source>
        <dbReference type="SMART" id="SM00739"/>
    </source>
</evidence>
<evidence type="ECO:0000256" key="3">
    <source>
        <dbReference type="ARBA" id="ARBA00023274"/>
    </source>
</evidence>
<dbReference type="InterPro" id="IPR041988">
    <property type="entry name" value="Ribosomal_uL24_KOW"/>
</dbReference>
<dbReference type="Proteomes" id="UP000315589">
    <property type="component" value="Unassembled WGS sequence"/>
</dbReference>
<evidence type="ECO:0000256" key="1">
    <source>
        <dbReference type="ARBA" id="ARBA00010618"/>
    </source>
</evidence>
<evidence type="ECO:0000313" key="7">
    <source>
        <dbReference type="EMBL" id="TSC93912.1"/>
    </source>
</evidence>
<dbReference type="InterPro" id="IPR005824">
    <property type="entry name" value="KOW"/>
</dbReference>
<reference evidence="7 8" key="1">
    <citation type="submission" date="2017-07" db="EMBL/GenBank/DDBJ databases">
        <title>Mechanisms for carbon and nitrogen cycling indicate functional differentiation within the Candidate Phyla Radiation.</title>
        <authorList>
            <person name="Danczak R.E."/>
            <person name="Johnston M.D."/>
            <person name="Kenah C."/>
            <person name="Slattery M."/>
            <person name="Wrighton K.C."/>
            <person name="Wilkins M.J."/>
        </authorList>
    </citation>
    <scope>NUCLEOTIDE SEQUENCE [LARGE SCALE GENOMIC DNA]</scope>
    <source>
        <strain evidence="7">Licking1014_85</strain>
    </source>
</reference>
<comment type="function">
    <text evidence="5">One of the proteins that surrounds the polypeptide exit tunnel on the outside of the subunit.</text>
</comment>
<evidence type="ECO:0000256" key="5">
    <source>
        <dbReference type="HAMAP-Rule" id="MF_01326"/>
    </source>
</evidence>
<dbReference type="InterPro" id="IPR057264">
    <property type="entry name" value="Ribosomal_uL24_C"/>
</dbReference>
<comment type="subunit">
    <text evidence="5">Part of the 50S ribosomal subunit.</text>
</comment>
<dbReference type="InterPro" id="IPR008991">
    <property type="entry name" value="Translation_prot_SH3-like_sf"/>
</dbReference>
<keyword evidence="3 5" id="KW-0687">Ribonucleoprotein</keyword>
<dbReference type="SMART" id="SM00739">
    <property type="entry name" value="KOW"/>
    <property type="match status" value="1"/>
</dbReference>
<protein>
    <recommendedName>
        <fullName evidence="4 5">Large ribosomal subunit protein uL24</fullName>
    </recommendedName>
</protein>
<keyword evidence="5" id="KW-0694">RNA-binding</keyword>
<keyword evidence="2 5" id="KW-0689">Ribosomal protein</keyword>
<evidence type="ECO:0000256" key="4">
    <source>
        <dbReference type="ARBA" id="ARBA00035206"/>
    </source>
</evidence>
<dbReference type="CDD" id="cd06089">
    <property type="entry name" value="KOW_RPL26"/>
    <property type="match status" value="1"/>
</dbReference>
<comment type="caution">
    <text evidence="7">The sequence shown here is derived from an EMBL/GenBank/DDBJ whole genome shotgun (WGS) entry which is preliminary data.</text>
</comment>
<evidence type="ECO:0000313" key="8">
    <source>
        <dbReference type="Proteomes" id="UP000315589"/>
    </source>
</evidence>
<dbReference type="GO" id="GO:0019843">
    <property type="term" value="F:rRNA binding"/>
    <property type="evidence" value="ECO:0007669"/>
    <property type="project" value="UniProtKB-UniRule"/>
</dbReference>
<evidence type="ECO:0000256" key="2">
    <source>
        <dbReference type="ARBA" id="ARBA00022980"/>
    </source>
</evidence>
<dbReference type="Pfam" id="PF17136">
    <property type="entry name" value="ribosomal_L24"/>
    <property type="match status" value="1"/>
</dbReference>
<dbReference type="PANTHER" id="PTHR12903">
    <property type="entry name" value="MITOCHONDRIAL RIBOSOMAL PROTEIN L24"/>
    <property type="match status" value="1"/>
</dbReference>
<accession>A0A554LM28</accession>